<dbReference type="PANTHER" id="PTHR40277">
    <property type="entry name" value="BLL5419 PROTEIN"/>
    <property type="match status" value="1"/>
</dbReference>
<comment type="caution">
    <text evidence="7">The sequence shown here is derived from an EMBL/GenBank/DDBJ whole genome shotgun (WGS) entry which is preliminary data.</text>
</comment>
<accession>A0ABS9V2K4</accession>
<protein>
    <submittedName>
        <fullName evidence="7">Flippase-like domain-containing protein</fullName>
    </submittedName>
</protein>
<dbReference type="InterPro" id="IPR022791">
    <property type="entry name" value="L-PG_synthase/AglD"/>
</dbReference>
<feature type="transmembrane region" description="Helical" evidence="6">
    <location>
        <begin position="215"/>
        <end position="238"/>
    </location>
</feature>
<evidence type="ECO:0000256" key="3">
    <source>
        <dbReference type="ARBA" id="ARBA00022692"/>
    </source>
</evidence>
<keyword evidence="8" id="KW-1185">Reference proteome</keyword>
<evidence type="ECO:0000256" key="1">
    <source>
        <dbReference type="ARBA" id="ARBA00004651"/>
    </source>
</evidence>
<feature type="transmembrane region" description="Helical" evidence="6">
    <location>
        <begin position="121"/>
        <end position="142"/>
    </location>
</feature>
<evidence type="ECO:0000313" key="7">
    <source>
        <dbReference type="EMBL" id="MCH7410645.1"/>
    </source>
</evidence>
<evidence type="ECO:0000313" key="8">
    <source>
        <dbReference type="Proteomes" id="UP001165489"/>
    </source>
</evidence>
<feature type="transmembrane region" description="Helical" evidence="6">
    <location>
        <begin position="148"/>
        <end position="169"/>
    </location>
</feature>
<name>A0ABS9V2K4_9BACT</name>
<dbReference type="Proteomes" id="UP001165489">
    <property type="component" value="Unassembled WGS sequence"/>
</dbReference>
<gene>
    <name evidence="7" type="ORF">MM239_14650</name>
</gene>
<comment type="subcellular location">
    <subcellularLocation>
        <location evidence="1">Cell membrane</location>
        <topology evidence="1">Multi-pass membrane protein</topology>
    </subcellularLocation>
</comment>
<dbReference type="PANTHER" id="PTHR40277:SF1">
    <property type="entry name" value="BLL5419 PROTEIN"/>
    <property type="match status" value="1"/>
</dbReference>
<reference evidence="7" key="1">
    <citation type="submission" date="2022-03" db="EMBL/GenBank/DDBJ databases">
        <title>De novo assembled genomes of Belliella spp. (Cyclobacteriaceae) strains.</title>
        <authorList>
            <person name="Szabo A."/>
            <person name="Korponai K."/>
            <person name="Felfoldi T."/>
        </authorList>
    </citation>
    <scope>NUCLEOTIDE SEQUENCE</scope>
    <source>
        <strain evidence="7">DSM 111904</strain>
    </source>
</reference>
<dbReference type="EMBL" id="JAKZGP010000042">
    <property type="protein sequence ID" value="MCH7410645.1"/>
    <property type="molecule type" value="Genomic_DNA"/>
</dbReference>
<evidence type="ECO:0000256" key="5">
    <source>
        <dbReference type="ARBA" id="ARBA00023136"/>
    </source>
</evidence>
<dbReference type="RefSeq" id="WP_241349005.1">
    <property type="nucleotide sequence ID" value="NZ_JAKZGP010000042.1"/>
</dbReference>
<evidence type="ECO:0000256" key="4">
    <source>
        <dbReference type="ARBA" id="ARBA00022989"/>
    </source>
</evidence>
<keyword evidence="4 6" id="KW-1133">Transmembrane helix</keyword>
<keyword evidence="5 6" id="KW-0472">Membrane</keyword>
<evidence type="ECO:0000256" key="6">
    <source>
        <dbReference type="SAM" id="Phobius"/>
    </source>
</evidence>
<sequence>MNKKTLKLILKLTLTGLAVFLVFRKIDTNQLIAMVKSMNITWVLVAIIFFVLSKILTALRLNLFFKNIGIHISELENFKLYAIGMFYNLFLPGGIGGDGYKVYLLNKHFQTPIKPLIQASLLDRLGGLIAILFLLIGLYFFIEIDLSILSSIPLDWVATASILVLYPIFYLSNKLLFAKFIKSFTPANIYSILGQVAQMISAYFILLALGVNEKFLAYQFVFLLSSIVAVLPLTIGGVGARELVFIYSHEYIGIDKNTAVAFSLMFFLISAITSLSGAFIKTNIETEEN</sequence>
<keyword evidence="2" id="KW-1003">Cell membrane</keyword>
<dbReference type="Pfam" id="PF03706">
    <property type="entry name" value="LPG_synthase_TM"/>
    <property type="match status" value="1"/>
</dbReference>
<proteinExistence type="predicted"/>
<dbReference type="NCBIfam" id="TIGR00374">
    <property type="entry name" value="flippase-like domain"/>
    <property type="match status" value="2"/>
</dbReference>
<feature type="transmembrane region" description="Helical" evidence="6">
    <location>
        <begin position="259"/>
        <end position="280"/>
    </location>
</feature>
<keyword evidence="3 6" id="KW-0812">Transmembrane</keyword>
<organism evidence="7 8">
    <name type="scientific">Belliella filtrata</name>
    <dbReference type="NCBI Taxonomy" id="2923435"/>
    <lineage>
        <taxon>Bacteria</taxon>
        <taxon>Pseudomonadati</taxon>
        <taxon>Bacteroidota</taxon>
        <taxon>Cytophagia</taxon>
        <taxon>Cytophagales</taxon>
        <taxon>Cyclobacteriaceae</taxon>
        <taxon>Belliella</taxon>
    </lineage>
</organism>
<feature type="transmembrane region" description="Helical" evidence="6">
    <location>
        <begin position="189"/>
        <end position="209"/>
    </location>
</feature>
<feature type="transmembrane region" description="Helical" evidence="6">
    <location>
        <begin position="40"/>
        <end position="59"/>
    </location>
</feature>
<evidence type="ECO:0000256" key="2">
    <source>
        <dbReference type="ARBA" id="ARBA00022475"/>
    </source>
</evidence>